<sequence length="105" mass="11854">MSQNTLELATAQEWAALYREKNPNSVIAYLIPGIDFTQLISQNNVVNIRAYVGIDPETGLQKLMLVGVDSQGNDLISEKNKEYIYDFTRPCPEQCDIESPLFTLK</sequence>
<keyword evidence="2" id="KW-1185">Reference proteome</keyword>
<protein>
    <submittedName>
        <fullName evidence="1">Uncharacterized protein</fullName>
    </submittedName>
</protein>
<dbReference type="OrthoDB" id="797757at2"/>
<dbReference type="EMBL" id="SNXR01000011">
    <property type="protein sequence ID" value="TDP61109.1"/>
    <property type="molecule type" value="Genomic_DNA"/>
</dbReference>
<proteinExistence type="predicted"/>
<comment type="caution">
    <text evidence="1">The sequence shown here is derived from an EMBL/GenBank/DDBJ whole genome shotgun (WGS) entry which is preliminary data.</text>
</comment>
<dbReference type="Proteomes" id="UP000295260">
    <property type="component" value="Unassembled WGS sequence"/>
</dbReference>
<organism evidence="1 2">
    <name type="scientific">Flavobacterium dankookense</name>
    <dbReference type="NCBI Taxonomy" id="706186"/>
    <lineage>
        <taxon>Bacteria</taxon>
        <taxon>Pseudomonadati</taxon>
        <taxon>Bacteroidota</taxon>
        <taxon>Flavobacteriia</taxon>
        <taxon>Flavobacteriales</taxon>
        <taxon>Flavobacteriaceae</taxon>
        <taxon>Flavobacterium</taxon>
    </lineage>
</organism>
<evidence type="ECO:0000313" key="2">
    <source>
        <dbReference type="Proteomes" id="UP000295260"/>
    </source>
</evidence>
<reference evidence="1 2" key="1">
    <citation type="submission" date="2019-03" db="EMBL/GenBank/DDBJ databases">
        <title>Genomic Encyclopedia of Archaeal and Bacterial Type Strains, Phase II (KMG-II): from individual species to whole genera.</title>
        <authorList>
            <person name="Goeker M."/>
        </authorList>
    </citation>
    <scope>NUCLEOTIDE SEQUENCE [LARGE SCALE GENOMIC DNA]</scope>
    <source>
        <strain evidence="1 2">DSM 25687</strain>
    </source>
</reference>
<gene>
    <name evidence="1" type="ORF">BC748_0719</name>
</gene>
<dbReference type="AlphaFoldDB" id="A0A4R6QHP0"/>
<name>A0A4R6QHP0_9FLAO</name>
<accession>A0A4R6QHP0</accession>
<dbReference type="RefSeq" id="WP_133532055.1">
    <property type="nucleotide sequence ID" value="NZ_SNXR01000011.1"/>
</dbReference>
<evidence type="ECO:0000313" key="1">
    <source>
        <dbReference type="EMBL" id="TDP61109.1"/>
    </source>
</evidence>